<evidence type="ECO:0000256" key="3">
    <source>
        <dbReference type="ARBA" id="ARBA00023163"/>
    </source>
</evidence>
<dbReference type="InterPro" id="IPR009057">
    <property type="entry name" value="Homeodomain-like_sf"/>
</dbReference>
<dbReference type="Pfam" id="PF12833">
    <property type="entry name" value="HTH_18"/>
    <property type="match status" value="1"/>
</dbReference>
<dbReference type="SUPFAM" id="SSF52172">
    <property type="entry name" value="CheY-like"/>
    <property type="match status" value="1"/>
</dbReference>
<dbReference type="InterPro" id="IPR018060">
    <property type="entry name" value="HTH_AraC"/>
</dbReference>
<dbReference type="PANTHER" id="PTHR43280">
    <property type="entry name" value="ARAC-FAMILY TRANSCRIPTIONAL REGULATOR"/>
    <property type="match status" value="1"/>
</dbReference>
<dbReference type="Gene3D" id="3.40.50.2300">
    <property type="match status" value="1"/>
</dbReference>
<feature type="modified residue" description="4-aspartylphosphate" evidence="4">
    <location>
        <position position="54"/>
    </location>
</feature>
<gene>
    <name evidence="7" type="ORF">JCM9152_1056</name>
</gene>
<organism evidence="7 8">
    <name type="scientific">Halalkalibacter hemicellulosilyticusJCM 9152</name>
    <dbReference type="NCBI Taxonomy" id="1236971"/>
    <lineage>
        <taxon>Bacteria</taxon>
        <taxon>Bacillati</taxon>
        <taxon>Bacillota</taxon>
        <taxon>Bacilli</taxon>
        <taxon>Bacillales</taxon>
        <taxon>Bacillaceae</taxon>
        <taxon>Halalkalibacter</taxon>
    </lineage>
</organism>
<dbReference type="InterPro" id="IPR001789">
    <property type="entry name" value="Sig_transdc_resp-reg_receiver"/>
</dbReference>
<dbReference type="GO" id="GO:0000160">
    <property type="term" value="P:phosphorelay signal transduction system"/>
    <property type="evidence" value="ECO:0007669"/>
    <property type="project" value="InterPro"/>
</dbReference>
<evidence type="ECO:0000313" key="7">
    <source>
        <dbReference type="EMBL" id="GAE29681.1"/>
    </source>
</evidence>
<dbReference type="EMBL" id="BAUU01000006">
    <property type="protein sequence ID" value="GAE29681.1"/>
    <property type="molecule type" value="Genomic_DNA"/>
</dbReference>
<feature type="domain" description="HTH araC/xylS-type" evidence="5">
    <location>
        <begin position="421"/>
        <end position="519"/>
    </location>
</feature>
<keyword evidence="3" id="KW-0804">Transcription</keyword>
<dbReference type="CDD" id="cd17536">
    <property type="entry name" value="REC_YesN-like"/>
    <property type="match status" value="1"/>
</dbReference>
<accession>W4QC96</accession>
<evidence type="ECO:0000313" key="8">
    <source>
        <dbReference type="Proteomes" id="UP000018895"/>
    </source>
</evidence>
<dbReference type="Pfam" id="PF00072">
    <property type="entry name" value="Response_reg"/>
    <property type="match status" value="1"/>
</dbReference>
<dbReference type="InterPro" id="IPR018062">
    <property type="entry name" value="HTH_AraC-typ_CS"/>
</dbReference>
<sequence length="529" mass="62061">MKVMIVDDEAIERKVLAMIIKKEIPSAFVNNEAYNGQVAIEIANEFKPDIVFMDIKMPGMNGFEAIKVMQDQLRHTKFVMLTAYDTFEFAREALRDGVKEYLLKPASKKEVIATCKRLEDELSVEKEVQMKQLQLQTQYEHVMRRSQKEWIASSIMDHVLDISFAEWSLLIGKPIDKGIMMVCSFAHTMSQKVGKVEYRWLKTYIQTKVERDFFLGPLIQGQVPILNISFSKQENEQQTKVAIIEIIRQMIVQYDREFMTKNGLFVGVGSPFYEEVGFTESYNDALISLKQVQENGAKPYQYGKVEQKRQYDTAELLEKEKNLIHQVKDGHLHEAVLLLQLYIEDLQQGELSIKAVAKRVEDLMVILRHTLQELGIQIDKRYEAKQTINTMDIFHYGKEYLHYIDQVMVMLRVNHSQKMLVKVREYIQSHYQHPITLEEVAEQVGLSTFYFSKLFREMFGVTFIQYVTDLRMDRAKQLLIETDQSIKEVCYLVGYKDPNYFSRAFKKYTKDSPKEFKEKQRVAREVNRL</sequence>
<dbReference type="AlphaFoldDB" id="W4QC96"/>
<keyword evidence="8" id="KW-1185">Reference proteome</keyword>
<dbReference type="InterPro" id="IPR011006">
    <property type="entry name" value="CheY-like_superfamily"/>
</dbReference>
<dbReference type="GO" id="GO:0003700">
    <property type="term" value="F:DNA-binding transcription factor activity"/>
    <property type="evidence" value="ECO:0007669"/>
    <property type="project" value="InterPro"/>
</dbReference>
<reference evidence="7" key="1">
    <citation type="journal article" date="2014" name="Genome Announc.">
        <title>Draft Genome Sequences of Three Alkaliphilic Bacillus Strains, Bacillus wakoensis JCM 9140T, Bacillus akibai JCM 9157T, and Bacillus hemicellulosilyticus JCM 9152T.</title>
        <authorList>
            <person name="Yuki M."/>
            <person name="Oshima K."/>
            <person name="Suda W."/>
            <person name="Oshida Y."/>
            <person name="Kitamura K."/>
            <person name="Iida T."/>
            <person name="Hattori M."/>
            <person name="Ohkuma M."/>
        </authorList>
    </citation>
    <scope>NUCLEOTIDE SEQUENCE [LARGE SCALE GENOMIC DNA]</scope>
    <source>
        <strain evidence="7">JCM 9152</strain>
    </source>
</reference>
<dbReference type="Gene3D" id="1.10.10.60">
    <property type="entry name" value="Homeodomain-like"/>
    <property type="match status" value="2"/>
</dbReference>
<keyword evidence="1" id="KW-0805">Transcription regulation</keyword>
<proteinExistence type="predicted"/>
<comment type="caution">
    <text evidence="7">The sequence shown here is derived from an EMBL/GenBank/DDBJ whole genome shotgun (WGS) entry which is preliminary data.</text>
</comment>
<dbReference type="GO" id="GO:0043565">
    <property type="term" value="F:sequence-specific DNA binding"/>
    <property type="evidence" value="ECO:0007669"/>
    <property type="project" value="InterPro"/>
</dbReference>
<dbReference type="SUPFAM" id="SSF46689">
    <property type="entry name" value="Homeodomain-like"/>
    <property type="match status" value="2"/>
</dbReference>
<dbReference type="Proteomes" id="UP000018895">
    <property type="component" value="Unassembled WGS sequence"/>
</dbReference>
<evidence type="ECO:0000256" key="2">
    <source>
        <dbReference type="ARBA" id="ARBA00023125"/>
    </source>
</evidence>
<evidence type="ECO:0000259" key="6">
    <source>
        <dbReference type="PROSITE" id="PS50110"/>
    </source>
</evidence>
<dbReference type="PROSITE" id="PS01124">
    <property type="entry name" value="HTH_ARAC_FAMILY_2"/>
    <property type="match status" value="1"/>
</dbReference>
<dbReference type="PROSITE" id="PS00041">
    <property type="entry name" value="HTH_ARAC_FAMILY_1"/>
    <property type="match status" value="1"/>
</dbReference>
<dbReference type="STRING" id="1236971.JCM9152_1056"/>
<evidence type="ECO:0000256" key="1">
    <source>
        <dbReference type="ARBA" id="ARBA00023015"/>
    </source>
</evidence>
<evidence type="ECO:0000256" key="4">
    <source>
        <dbReference type="PROSITE-ProRule" id="PRU00169"/>
    </source>
</evidence>
<protein>
    <submittedName>
        <fullName evidence="7">DNA-binding response regulator</fullName>
    </submittedName>
</protein>
<dbReference type="PROSITE" id="PS50110">
    <property type="entry name" value="RESPONSE_REGULATORY"/>
    <property type="match status" value="1"/>
</dbReference>
<dbReference type="OrthoDB" id="9794370at2"/>
<keyword evidence="4" id="KW-0597">Phosphoprotein</keyword>
<dbReference type="SMART" id="SM00342">
    <property type="entry name" value="HTH_ARAC"/>
    <property type="match status" value="1"/>
</dbReference>
<name>W4QC96_9BACI</name>
<dbReference type="SMART" id="SM00448">
    <property type="entry name" value="REC"/>
    <property type="match status" value="1"/>
</dbReference>
<keyword evidence="2 7" id="KW-0238">DNA-binding</keyword>
<dbReference type="PANTHER" id="PTHR43280:SF2">
    <property type="entry name" value="HTH-TYPE TRANSCRIPTIONAL REGULATOR EXSA"/>
    <property type="match status" value="1"/>
</dbReference>
<dbReference type="RefSeq" id="WP_035341562.1">
    <property type="nucleotide sequence ID" value="NZ_BAUU01000006.1"/>
</dbReference>
<evidence type="ECO:0000259" key="5">
    <source>
        <dbReference type="PROSITE" id="PS01124"/>
    </source>
</evidence>
<feature type="domain" description="Response regulatory" evidence="6">
    <location>
        <begin position="2"/>
        <end position="119"/>
    </location>
</feature>